<dbReference type="OrthoDB" id="10332933at2759"/>
<name>A0A8X6ID31_TRICU</name>
<dbReference type="EMBL" id="BMAO01001661">
    <property type="protein sequence ID" value="GFQ75060.1"/>
    <property type="molecule type" value="Genomic_DNA"/>
</dbReference>
<proteinExistence type="predicted"/>
<accession>A0A8X6ID31</accession>
<dbReference type="Proteomes" id="UP000887116">
    <property type="component" value="Unassembled WGS sequence"/>
</dbReference>
<organism evidence="1 2">
    <name type="scientific">Trichonephila clavata</name>
    <name type="common">Joro spider</name>
    <name type="synonym">Nephila clavata</name>
    <dbReference type="NCBI Taxonomy" id="2740835"/>
    <lineage>
        <taxon>Eukaryota</taxon>
        <taxon>Metazoa</taxon>
        <taxon>Ecdysozoa</taxon>
        <taxon>Arthropoda</taxon>
        <taxon>Chelicerata</taxon>
        <taxon>Arachnida</taxon>
        <taxon>Araneae</taxon>
        <taxon>Araneomorphae</taxon>
        <taxon>Entelegynae</taxon>
        <taxon>Araneoidea</taxon>
        <taxon>Nephilidae</taxon>
        <taxon>Trichonephila</taxon>
    </lineage>
</organism>
<keyword evidence="2" id="KW-1185">Reference proteome</keyword>
<gene>
    <name evidence="1" type="ORF">TNCT_337192</name>
</gene>
<reference evidence="1" key="1">
    <citation type="submission" date="2020-07" db="EMBL/GenBank/DDBJ databases">
        <title>Multicomponent nature underlies the extraordinary mechanical properties of spider dragline silk.</title>
        <authorList>
            <person name="Kono N."/>
            <person name="Nakamura H."/>
            <person name="Mori M."/>
            <person name="Yoshida Y."/>
            <person name="Ohtoshi R."/>
            <person name="Malay A.D."/>
            <person name="Moran D.A.P."/>
            <person name="Tomita M."/>
            <person name="Numata K."/>
            <person name="Arakawa K."/>
        </authorList>
    </citation>
    <scope>NUCLEOTIDE SEQUENCE</scope>
</reference>
<evidence type="ECO:0000313" key="1">
    <source>
        <dbReference type="EMBL" id="GFQ75060.1"/>
    </source>
</evidence>
<dbReference type="AlphaFoldDB" id="A0A8X6ID31"/>
<protein>
    <submittedName>
        <fullName evidence="1">Uncharacterized protein</fullName>
    </submittedName>
</protein>
<comment type="caution">
    <text evidence="1">The sequence shown here is derived from an EMBL/GenBank/DDBJ whole genome shotgun (WGS) entry which is preliminary data.</text>
</comment>
<evidence type="ECO:0000313" key="2">
    <source>
        <dbReference type="Proteomes" id="UP000887116"/>
    </source>
</evidence>
<sequence>MGNRIHKSSSCVLCRILRHLETRERYSQGRSTLCSNFAIEGIFHANRHAVPQWSSALGGLVVVFQTHRLTDPEVVKRSHSKCILKYEPVKARKIELSLEMPLKKIVVCEAMNFFEKASKN</sequence>